<dbReference type="GO" id="GO:0006508">
    <property type="term" value="P:proteolysis"/>
    <property type="evidence" value="ECO:0007669"/>
    <property type="project" value="UniProtKB-KW"/>
</dbReference>
<dbReference type="GO" id="GO:0008233">
    <property type="term" value="F:peptidase activity"/>
    <property type="evidence" value="ECO:0007669"/>
    <property type="project" value="UniProtKB-KW"/>
</dbReference>
<accession>F3SLQ3</accession>
<dbReference type="Proteomes" id="UP000003378">
    <property type="component" value="Unassembled WGS sequence"/>
</dbReference>
<dbReference type="PATRIC" id="fig|888824.3.peg.2029"/>
<dbReference type="AlphaFoldDB" id="F3SLQ3"/>
<keyword evidence="1" id="KW-0812">Transmembrane</keyword>
<keyword evidence="1" id="KW-0472">Membrane</keyword>
<evidence type="ECO:0000313" key="2">
    <source>
        <dbReference type="EMBL" id="EGG38748.1"/>
    </source>
</evidence>
<organism evidence="2 3">
    <name type="scientific">Streptococcus sanguinis SK1087</name>
    <dbReference type="NCBI Taxonomy" id="888824"/>
    <lineage>
        <taxon>Bacteria</taxon>
        <taxon>Bacillati</taxon>
        <taxon>Bacillota</taxon>
        <taxon>Bacilli</taxon>
        <taxon>Lactobacillales</taxon>
        <taxon>Streptococcaceae</taxon>
        <taxon>Streptococcus</taxon>
    </lineage>
</organism>
<gene>
    <name evidence="2" type="ORF">HMPREF9397_2076</name>
</gene>
<dbReference type="EMBL" id="AFDP01000025">
    <property type="protein sequence ID" value="EGG38748.1"/>
    <property type="molecule type" value="Genomic_DNA"/>
</dbReference>
<keyword evidence="2" id="KW-0378">Hydrolase</keyword>
<keyword evidence="2" id="KW-0645">Protease</keyword>
<name>F3SLQ3_STRSA</name>
<protein>
    <submittedName>
        <fullName evidence="2">CAAX amino protease</fullName>
    </submittedName>
</protein>
<sequence>MYTEIFRLTKSVWPLVIMHTMEDAVINPLRLLGFVSVEKNQAFLFSLSVVMIPTILYLTVSLAIRKWRKNRSMERRANRVTKDDNVDLFFYLIEVKGYQKSVKMEKVDISMSYVLIFLYIFKFLYM</sequence>
<comment type="caution">
    <text evidence="2">The sequence shown here is derived from an EMBL/GenBank/DDBJ whole genome shotgun (WGS) entry which is preliminary data.</text>
</comment>
<evidence type="ECO:0000256" key="1">
    <source>
        <dbReference type="SAM" id="Phobius"/>
    </source>
</evidence>
<feature type="transmembrane region" description="Helical" evidence="1">
    <location>
        <begin position="42"/>
        <end position="64"/>
    </location>
</feature>
<reference evidence="2 3" key="1">
    <citation type="submission" date="2011-03" db="EMBL/GenBank/DDBJ databases">
        <authorList>
            <person name="Muzny D."/>
            <person name="Qin X."/>
            <person name="Deng J."/>
            <person name="Jiang H."/>
            <person name="Liu Y."/>
            <person name="Qu J."/>
            <person name="Song X.-Z."/>
            <person name="Zhang L."/>
            <person name="Thornton R."/>
            <person name="Coyle M."/>
            <person name="Francisco L."/>
            <person name="Jackson L."/>
            <person name="Javaid M."/>
            <person name="Korchina V."/>
            <person name="Kovar C."/>
            <person name="Mata R."/>
            <person name="Mathew T."/>
            <person name="Ngo R."/>
            <person name="Nguyen L."/>
            <person name="Nguyen N."/>
            <person name="Okwuonu G."/>
            <person name="Ongeri F."/>
            <person name="Pham C."/>
            <person name="Simmons D."/>
            <person name="Wilczek-Boney K."/>
            <person name="Hale W."/>
            <person name="Jakkamsetti A."/>
            <person name="Pham P."/>
            <person name="Ruth R."/>
            <person name="San Lucas F."/>
            <person name="Warren J."/>
            <person name="Zhang J."/>
            <person name="Zhao Z."/>
            <person name="Zhou C."/>
            <person name="Zhu D."/>
            <person name="Lee S."/>
            <person name="Bess C."/>
            <person name="Blankenburg K."/>
            <person name="Forbes L."/>
            <person name="Fu Q."/>
            <person name="Gubbala S."/>
            <person name="Hirani K."/>
            <person name="Jayaseelan J.C."/>
            <person name="Lara F."/>
            <person name="Munidasa M."/>
            <person name="Palculict T."/>
            <person name="Patil S."/>
            <person name="Pu L.-L."/>
            <person name="Saada N."/>
            <person name="Tang L."/>
            <person name="Weissenberger G."/>
            <person name="Zhu Y."/>
            <person name="Hemphill L."/>
            <person name="Shang Y."/>
            <person name="Youmans B."/>
            <person name="Ayvaz T."/>
            <person name="Ross M."/>
            <person name="Santibanez J."/>
            <person name="Aqrawi P."/>
            <person name="Gross S."/>
            <person name="Joshi V."/>
            <person name="Fowler G."/>
            <person name="Nazareth L."/>
            <person name="Reid J."/>
            <person name="Worley K."/>
            <person name="Petrosino J."/>
            <person name="Highlander S."/>
            <person name="Gibbs R."/>
        </authorList>
    </citation>
    <scope>NUCLEOTIDE SEQUENCE [LARGE SCALE GENOMIC DNA]</scope>
    <source>
        <strain evidence="2 3">SK1087</strain>
    </source>
</reference>
<keyword evidence="1" id="KW-1133">Transmembrane helix</keyword>
<evidence type="ECO:0000313" key="3">
    <source>
        <dbReference type="Proteomes" id="UP000003378"/>
    </source>
</evidence>
<proteinExistence type="predicted"/>
<dbReference type="HOGENOM" id="CLU_1980403_0_0_9"/>